<feature type="transmembrane region" description="Helical" evidence="7">
    <location>
        <begin position="139"/>
        <end position="161"/>
    </location>
</feature>
<keyword evidence="7" id="KW-0812">Transmembrane</keyword>
<feature type="transmembrane region" description="Helical" evidence="7">
    <location>
        <begin position="20"/>
        <end position="36"/>
    </location>
</feature>
<dbReference type="Pfam" id="PF02518">
    <property type="entry name" value="HATPase_c"/>
    <property type="match status" value="1"/>
</dbReference>
<dbReference type="PANTHER" id="PTHR24421:SF55">
    <property type="entry name" value="SENSOR HISTIDINE KINASE YDFH"/>
    <property type="match status" value="1"/>
</dbReference>
<dbReference type="InterPro" id="IPR036890">
    <property type="entry name" value="HATPase_C_sf"/>
</dbReference>
<evidence type="ECO:0000259" key="8">
    <source>
        <dbReference type="SMART" id="SM00387"/>
    </source>
</evidence>
<sequence length="391" mass="44624">MQNSHHFSGIAREARKITTLWIFIIQIGIGIISTSLQQKPLYTALLMLLLLLFMGMNWIFDRIPQKWLWIYFTVQVLLSVSIICFSHYGYALAQLGLYPLLAGQFLYAYYDKVKMFFFLALGYVLVLWYTLSIDNGANLAISLSLVTVMNIIVISIVNLMLRQYYARERTQNFLDELEKAHRQVEELTVTNERQRMARDLHDTLAQGLVGIIMQLEAIHVHLGKGNTERAYEIVSSSMDNARITLAEAREVIDNLRWESANETDFAYMLQNEVTRFQTATGMAVQSDITIPYELSPLQIEHSLHIVRECLTNIARHAQAQHVTLSLGSVDEQLVIRVTDDGRGLDSAQIGKHSGHYGLLGIRERVRIMDGQFNIIPNKPKGTIIEVNIPLR</sequence>
<gene>
    <name evidence="9" type="ORF">JOC58_003300</name>
</gene>
<evidence type="ECO:0000256" key="6">
    <source>
        <dbReference type="SAM" id="Coils"/>
    </source>
</evidence>
<dbReference type="GO" id="GO:0004673">
    <property type="term" value="F:protein histidine kinase activity"/>
    <property type="evidence" value="ECO:0007669"/>
    <property type="project" value="UniProtKB-EC"/>
</dbReference>
<protein>
    <recommendedName>
        <fullName evidence="2">histidine kinase</fullName>
        <ecNumber evidence="2">2.7.13.3</ecNumber>
    </recommendedName>
</protein>
<dbReference type="Gene3D" id="1.20.5.1930">
    <property type="match status" value="1"/>
</dbReference>
<dbReference type="EMBL" id="JAVDQH010000014">
    <property type="protein sequence ID" value="MDR6245387.1"/>
    <property type="molecule type" value="Genomic_DNA"/>
</dbReference>
<organism evidence="9 10">
    <name type="scientific">Paenibacillus hunanensis</name>
    <dbReference type="NCBI Taxonomy" id="539262"/>
    <lineage>
        <taxon>Bacteria</taxon>
        <taxon>Bacillati</taxon>
        <taxon>Bacillota</taxon>
        <taxon>Bacilli</taxon>
        <taxon>Bacillales</taxon>
        <taxon>Paenibacillaceae</taxon>
        <taxon>Paenibacillus</taxon>
    </lineage>
</organism>
<dbReference type="Proteomes" id="UP001185028">
    <property type="component" value="Unassembled WGS sequence"/>
</dbReference>
<dbReference type="CDD" id="cd16917">
    <property type="entry name" value="HATPase_UhpB-NarQ-NarX-like"/>
    <property type="match status" value="1"/>
</dbReference>
<feature type="transmembrane region" description="Helical" evidence="7">
    <location>
        <begin position="67"/>
        <end position="85"/>
    </location>
</feature>
<dbReference type="PANTHER" id="PTHR24421">
    <property type="entry name" value="NITRATE/NITRITE SENSOR PROTEIN NARX-RELATED"/>
    <property type="match status" value="1"/>
</dbReference>
<accession>A0ABU1J1K1</accession>
<evidence type="ECO:0000313" key="9">
    <source>
        <dbReference type="EMBL" id="MDR6245387.1"/>
    </source>
</evidence>
<dbReference type="InterPro" id="IPR050482">
    <property type="entry name" value="Sensor_HK_TwoCompSys"/>
</dbReference>
<name>A0ABU1J1K1_9BACL</name>
<keyword evidence="10" id="KW-1185">Reference proteome</keyword>
<keyword evidence="7" id="KW-1133">Transmembrane helix</keyword>
<evidence type="ECO:0000256" key="3">
    <source>
        <dbReference type="ARBA" id="ARBA00022679"/>
    </source>
</evidence>
<dbReference type="InterPro" id="IPR003594">
    <property type="entry name" value="HATPase_dom"/>
</dbReference>
<evidence type="ECO:0000256" key="4">
    <source>
        <dbReference type="ARBA" id="ARBA00022777"/>
    </source>
</evidence>
<proteinExistence type="predicted"/>
<keyword evidence="6" id="KW-0175">Coiled coil</keyword>
<dbReference type="RefSeq" id="WP_188777503.1">
    <property type="nucleotide sequence ID" value="NZ_BMMB01000010.1"/>
</dbReference>
<evidence type="ECO:0000256" key="5">
    <source>
        <dbReference type="ARBA" id="ARBA00023012"/>
    </source>
</evidence>
<keyword evidence="3 9" id="KW-0808">Transferase</keyword>
<keyword evidence="7" id="KW-0472">Membrane</keyword>
<feature type="transmembrane region" description="Helical" evidence="7">
    <location>
        <begin position="116"/>
        <end position="133"/>
    </location>
</feature>
<dbReference type="SUPFAM" id="SSF55874">
    <property type="entry name" value="ATPase domain of HSP90 chaperone/DNA topoisomerase II/histidine kinase"/>
    <property type="match status" value="1"/>
</dbReference>
<feature type="coiled-coil region" evidence="6">
    <location>
        <begin position="167"/>
        <end position="197"/>
    </location>
</feature>
<evidence type="ECO:0000256" key="1">
    <source>
        <dbReference type="ARBA" id="ARBA00000085"/>
    </source>
</evidence>
<reference evidence="9 10" key="1">
    <citation type="submission" date="2023-07" db="EMBL/GenBank/DDBJ databases">
        <title>Genomic Encyclopedia of Type Strains, Phase IV (KMG-IV): sequencing the most valuable type-strain genomes for metagenomic binning, comparative biology and taxonomic classification.</title>
        <authorList>
            <person name="Goeker M."/>
        </authorList>
    </citation>
    <scope>NUCLEOTIDE SEQUENCE [LARGE SCALE GENOMIC DNA]</scope>
    <source>
        <strain evidence="9 10">DSM 22170</strain>
    </source>
</reference>
<feature type="domain" description="Histidine kinase/HSP90-like ATPase" evidence="8">
    <location>
        <begin position="298"/>
        <end position="391"/>
    </location>
</feature>
<comment type="catalytic activity">
    <reaction evidence="1">
        <text>ATP + protein L-histidine = ADP + protein N-phospho-L-histidine.</text>
        <dbReference type="EC" id="2.7.13.3"/>
    </reaction>
</comment>
<feature type="transmembrane region" description="Helical" evidence="7">
    <location>
        <begin position="42"/>
        <end position="60"/>
    </location>
</feature>
<dbReference type="EC" id="2.7.13.3" evidence="2"/>
<evidence type="ECO:0000256" key="2">
    <source>
        <dbReference type="ARBA" id="ARBA00012438"/>
    </source>
</evidence>
<dbReference type="Gene3D" id="3.30.565.10">
    <property type="entry name" value="Histidine kinase-like ATPase, C-terminal domain"/>
    <property type="match status" value="1"/>
</dbReference>
<comment type="caution">
    <text evidence="9">The sequence shown here is derived from an EMBL/GenBank/DDBJ whole genome shotgun (WGS) entry which is preliminary data.</text>
</comment>
<evidence type="ECO:0000313" key="10">
    <source>
        <dbReference type="Proteomes" id="UP001185028"/>
    </source>
</evidence>
<dbReference type="InterPro" id="IPR011712">
    <property type="entry name" value="Sig_transdc_His_kin_sub3_dim/P"/>
</dbReference>
<keyword evidence="4 9" id="KW-0418">Kinase</keyword>
<dbReference type="Pfam" id="PF07730">
    <property type="entry name" value="HisKA_3"/>
    <property type="match status" value="1"/>
</dbReference>
<evidence type="ECO:0000256" key="7">
    <source>
        <dbReference type="SAM" id="Phobius"/>
    </source>
</evidence>
<keyword evidence="5" id="KW-0902">Two-component regulatory system</keyword>
<dbReference type="SMART" id="SM00387">
    <property type="entry name" value="HATPase_c"/>
    <property type="match status" value="1"/>
</dbReference>